<dbReference type="AlphaFoldDB" id="X0ZTM4"/>
<keyword evidence="4 10" id="KW-0812">Transmembrane</keyword>
<evidence type="ECO:0000256" key="8">
    <source>
        <dbReference type="ARBA" id="ARBA00023209"/>
    </source>
</evidence>
<evidence type="ECO:0000256" key="6">
    <source>
        <dbReference type="ARBA" id="ARBA00023098"/>
    </source>
</evidence>
<dbReference type="Pfam" id="PF02660">
    <property type="entry name" value="G3P_acyltransf"/>
    <property type="match status" value="1"/>
</dbReference>
<evidence type="ECO:0000313" key="11">
    <source>
        <dbReference type="EMBL" id="GAG72674.1"/>
    </source>
</evidence>
<dbReference type="EMBL" id="BART01000466">
    <property type="protein sequence ID" value="GAG72674.1"/>
    <property type="molecule type" value="Genomic_DNA"/>
</dbReference>
<reference evidence="11" key="1">
    <citation type="journal article" date="2014" name="Front. Microbiol.">
        <title>High frequency of phylogenetically diverse reductive dehalogenase-homologous genes in deep subseafloor sedimentary metagenomes.</title>
        <authorList>
            <person name="Kawai M."/>
            <person name="Futagami T."/>
            <person name="Toyoda A."/>
            <person name="Takaki Y."/>
            <person name="Nishi S."/>
            <person name="Hori S."/>
            <person name="Arai W."/>
            <person name="Tsubouchi T."/>
            <person name="Morono Y."/>
            <person name="Uchiyama I."/>
            <person name="Ito T."/>
            <person name="Fujiyama A."/>
            <person name="Inagaki F."/>
            <person name="Takami H."/>
        </authorList>
    </citation>
    <scope>NUCLEOTIDE SEQUENCE</scope>
    <source>
        <strain evidence="11">Expedition CK06-06</strain>
    </source>
</reference>
<keyword evidence="9" id="KW-1208">Phospholipid metabolism</keyword>
<evidence type="ECO:0000256" key="9">
    <source>
        <dbReference type="ARBA" id="ARBA00023264"/>
    </source>
</evidence>
<keyword evidence="1" id="KW-1003">Cell membrane</keyword>
<evidence type="ECO:0000256" key="4">
    <source>
        <dbReference type="ARBA" id="ARBA00022692"/>
    </source>
</evidence>
<dbReference type="HAMAP" id="MF_01043">
    <property type="entry name" value="PlsY"/>
    <property type="match status" value="1"/>
</dbReference>
<evidence type="ECO:0000256" key="10">
    <source>
        <dbReference type="SAM" id="Phobius"/>
    </source>
</evidence>
<keyword evidence="3" id="KW-0808">Transferase</keyword>
<evidence type="ECO:0000256" key="7">
    <source>
        <dbReference type="ARBA" id="ARBA00023136"/>
    </source>
</evidence>
<gene>
    <name evidence="11" type="ORF">S01H4_02209</name>
</gene>
<evidence type="ECO:0000256" key="1">
    <source>
        <dbReference type="ARBA" id="ARBA00022475"/>
    </source>
</evidence>
<keyword evidence="5 10" id="KW-1133">Transmembrane helix</keyword>
<keyword evidence="2" id="KW-0444">Lipid biosynthesis</keyword>
<feature type="transmembrane region" description="Helical" evidence="10">
    <location>
        <begin position="173"/>
        <end position="192"/>
    </location>
</feature>
<feature type="transmembrane region" description="Helical" evidence="10">
    <location>
        <begin position="82"/>
        <end position="100"/>
    </location>
</feature>
<keyword evidence="8" id="KW-0594">Phospholipid biosynthesis</keyword>
<dbReference type="SMART" id="SM01207">
    <property type="entry name" value="G3P_acyltransf"/>
    <property type="match status" value="1"/>
</dbReference>
<organism evidence="11">
    <name type="scientific">marine sediment metagenome</name>
    <dbReference type="NCBI Taxonomy" id="412755"/>
    <lineage>
        <taxon>unclassified sequences</taxon>
        <taxon>metagenomes</taxon>
        <taxon>ecological metagenomes</taxon>
    </lineage>
</organism>
<dbReference type="GO" id="GO:0043772">
    <property type="term" value="F:acyl-phosphate glycerol-3-phosphate acyltransferase activity"/>
    <property type="evidence" value="ECO:0007669"/>
    <property type="project" value="InterPro"/>
</dbReference>
<keyword evidence="7 10" id="KW-0472">Membrane</keyword>
<evidence type="ECO:0000256" key="5">
    <source>
        <dbReference type="ARBA" id="ARBA00022989"/>
    </source>
</evidence>
<accession>X0ZTM4</accession>
<evidence type="ECO:0000256" key="3">
    <source>
        <dbReference type="ARBA" id="ARBA00022679"/>
    </source>
</evidence>
<feature type="transmembrane region" description="Helical" evidence="10">
    <location>
        <begin position="132"/>
        <end position="161"/>
    </location>
</feature>
<keyword evidence="6" id="KW-0443">Lipid metabolism</keyword>
<feature type="transmembrane region" description="Helical" evidence="10">
    <location>
        <begin position="7"/>
        <end position="26"/>
    </location>
</feature>
<dbReference type="GO" id="GO:0008654">
    <property type="term" value="P:phospholipid biosynthetic process"/>
    <property type="evidence" value="ECO:0007669"/>
    <property type="project" value="UniProtKB-KW"/>
</dbReference>
<dbReference type="PANTHER" id="PTHR30309:SF0">
    <property type="entry name" value="GLYCEROL-3-PHOSPHATE ACYLTRANSFERASE-RELATED"/>
    <property type="match status" value="1"/>
</dbReference>
<protein>
    <submittedName>
        <fullName evidence="11">Uncharacterized protein</fullName>
    </submittedName>
</protein>
<sequence>MKYFVDILLVIFGYISGSFPPAYIIVKLFKNKDIRDIGSGNVGTMNVLRNVDLKLGIITGILDIAKGFIPTYLAMRYSSIKWIPILVVVASVAGHNWSIFLKLTGGKGVATSVGALLALSLNVNLNPNLNPLVLIPSIIGFILTLIFFKDFYIGAMVAYIIGSFSFLYFRKSFLEATLFLILAIIVIYKIRFDLKRSFEKRKKVST</sequence>
<name>X0ZTM4_9ZZZZ</name>
<dbReference type="InterPro" id="IPR003811">
    <property type="entry name" value="G3P_acylTferase_PlsY"/>
</dbReference>
<dbReference type="PANTHER" id="PTHR30309">
    <property type="entry name" value="INNER MEMBRANE PROTEIN YGIH"/>
    <property type="match status" value="1"/>
</dbReference>
<evidence type="ECO:0000256" key="2">
    <source>
        <dbReference type="ARBA" id="ARBA00022516"/>
    </source>
</evidence>
<proteinExistence type="inferred from homology"/>
<comment type="caution">
    <text evidence="11">The sequence shown here is derived from an EMBL/GenBank/DDBJ whole genome shotgun (WGS) entry which is preliminary data.</text>
</comment>
<dbReference type="GO" id="GO:0005886">
    <property type="term" value="C:plasma membrane"/>
    <property type="evidence" value="ECO:0007669"/>
    <property type="project" value="InterPro"/>
</dbReference>